<dbReference type="Proteomes" id="UP000789860">
    <property type="component" value="Unassembled WGS sequence"/>
</dbReference>
<dbReference type="EMBL" id="CAJVPM010005307">
    <property type="protein sequence ID" value="CAG8522428.1"/>
    <property type="molecule type" value="Genomic_DNA"/>
</dbReference>
<gene>
    <name evidence="1" type="ORF">SCALOS_LOCUS4124</name>
</gene>
<comment type="caution">
    <text evidence="1">The sequence shown here is derived from an EMBL/GenBank/DDBJ whole genome shotgun (WGS) entry which is preliminary data.</text>
</comment>
<evidence type="ECO:0000313" key="1">
    <source>
        <dbReference type="EMBL" id="CAG8522428.1"/>
    </source>
</evidence>
<organism evidence="1 2">
    <name type="scientific">Scutellospora calospora</name>
    <dbReference type="NCBI Taxonomy" id="85575"/>
    <lineage>
        <taxon>Eukaryota</taxon>
        <taxon>Fungi</taxon>
        <taxon>Fungi incertae sedis</taxon>
        <taxon>Mucoromycota</taxon>
        <taxon>Glomeromycotina</taxon>
        <taxon>Glomeromycetes</taxon>
        <taxon>Diversisporales</taxon>
        <taxon>Gigasporaceae</taxon>
        <taxon>Scutellospora</taxon>
    </lineage>
</organism>
<reference evidence="1" key="1">
    <citation type="submission" date="2021-06" db="EMBL/GenBank/DDBJ databases">
        <authorList>
            <person name="Kallberg Y."/>
            <person name="Tangrot J."/>
            <person name="Rosling A."/>
        </authorList>
    </citation>
    <scope>NUCLEOTIDE SEQUENCE</scope>
    <source>
        <strain evidence="1">AU212A</strain>
    </source>
</reference>
<proteinExistence type="predicted"/>
<keyword evidence="2" id="KW-1185">Reference proteome</keyword>
<name>A0ACA9LEI0_9GLOM</name>
<sequence>MDFVSTNTVDSYVQIELIEPNLTISNGRNSKVCNNTNQIEISDFVSVNTTVFQGTSANSYVQIEQLSSLINEKKNKIDEMLGSQPVYAIGPYFQQGYSVLSIACWVTKPLNKILIEKLSDLFNDMYEIIEIRDEDIDISNINENKFSDENQNSGQESIEGNETNGNGGYGKSEEENTNDGNGNGGENSNNRNGNSSENANNGNDGNKNNNENANNGNKNGGNGGGDGNNNGKSSVEDDQFIQILSAARAKEDENFQSFEINAHLRANINNMIDDENILNFSIELIACGADEMLNKKCQSLQGWFVGFYLESIIIEVSPISLNINNNSSSTNNNTNSEINNNVNNTLVSFILKDKYRPQQIGPEKYEVSTDNMTNNSVQCSLSSQSLSATVSRNLTHSDSTKATICEWEMKMKSCPIKGVIWPYHFKNIKFDKIDDHRICPDQLHHSGKWGLTESMQGFRITIKQILGCNIKSKSLSRKKVVGTFPQIMRTCPQITHQLDISFNNITNFNENFAKLTKLKPDRRIIDINFENDSIPQKTKEGIIHITRNISQKSTQGQSTKNKILSIFKLNTIQ</sequence>
<protein>
    <submittedName>
        <fullName evidence="1">2562_t:CDS:1</fullName>
    </submittedName>
</protein>
<accession>A0ACA9LEI0</accession>
<evidence type="ECO:0000313" key="2">
    <source>
        <dbReference type="Proteomes" id="UP000789860"/>
    </source>
</evidence>